<name>A0A1X6P7F9_PORUM</name>
<comment type="cofactor">
    <cofactor evidence="1 7">
        <name>Ca(2+)</name>
        <dbReference type="ChEBI" id="CHEBI:29108"/>
    </cofactor>
</comment>
<dbReference type="OrthoDB" id="8118055at2759"/>
<evidence type="ECO:0000256" key="6">
    <source>
        <dbReference type="PIRSR" id="PIRSR601382-1"/>
    </source>
</evidence>
<keyword evidence="7" id="KW-0106">Calcium</keyword>
<comment type="similarity">
    <text evidence="3 9">Belongs to the glycosyl hydrolase 47 family.</text>
</comment>
<reference evidence="12 13" key="1">
    <citation type="submission" date="2017-03" db="EMBL/GenBank/DDBJ databases">
        <title>WGS assembly of Porphyra umbilicalis.</title>
        <authorList>
            <person name="Brawley S.H."/>
            <person name="Blouin N.A."/>
            <person name="Ficko-Blean E."/>
            <person name="Wheeler G.L."/>
            <person name="Lohr M."/>
            <person name="Goodson H.V."/>
            <person name="Jenkins J.W."/>
            <person name="Blaby-Haas C.E."/>
            <person name="Helliwell K.E."/>
            <person name="Chan C."/>
            <person name="Marriage T."/>
            <person name="Bhattacharya D."/>
            <person name="Klein A.S."/>
            <person name="Badis Y."/>
            <person name="Brodie J."/>
            <person name="Cao Y."/>
            <person name="Collen J."/>
            <person name="Dittami S.M."/>
            <person name="Gachon C.M."/>
            <person name="Green B.R."/>
            <person name="Karpowicz S."/>
            <person name="Kim J.W."/>
            <person name="Kudahl U."/>
            <person name="Lin S."/>
            <person name="Michel G."/>
            <person name="Mittag M."/>
            <person name="Olson B.J."/>
            <person name="Pangilinan J."/>
            <person name="Peng Y."/>
            <person name="Qiu H."/>
            <person name="Shu S."/>
            <person name="Singer J.T."/>
            <person name="Smith A.G."/>
            <person name="Sprecher B.N."/>
            <person name="Wagner V."/>
            <person name="Wang W."/>
            <person name="Wang Z.-Y."/>
            <person name="Yan J."/>
            <person name="Yarish C."/>
            <person name="Zoeuner-Riek S."/>
            <person name="Zhuang Y."/>
            <person name="Zou Y."/>
            <person name="Lindquist E.A."/>
            <person name="Grimwood J."/>
            <person name="Barry K."/>
            <person name="Rokhsar D.S."/>
            <person name="Schmutz J."/>
            <person name="Stiller J.W."/>
            <person name="Grossman A.R."/>
            <person name="Prochnik S.E."/>
        </authorList>
    </citation>
    <scope>NUCLEOTIDE SEQUENCE [LARGE SCALE GENOMIC DNA]</scope>
    <source>
        <strain evidence="12">4086291</strain>
    </source>
</reference>
<feature type="region of interest" description="Disordered" evidence="10">
    <location>
        <begin position="611"/>
        <end position="630"/>
    </location>
</feature>
<dbReference type="GO" id="GO:0005975">
    <property type="term" value="P:carbohydrate metabolic process"/>
    <property type="evidence" value="ECO:0007669"/>
    <property type="project" value="InterPro"/>
</dbReference>
<comment type="pathway">
    <text evidence="2">Protein modification; protein glycosylation.</text>
</comment>
<evidence type="ECO:0000256" key="10">
    <source>
        <dbReference type="SAM" id="MobiDB-lite"/>
    </source>
</evidence>
<feature type="signal peptide" evidence="11">
    <location>
        <begin position="1"/>
        <end position="25"/>
    </location>
</feature>
<keyword evidence="5 8" id="KW-1015">Disulfide bond</keyword>
<dbReference type="SUPFAM" id="SSF48225">
    <property type="entry name" value="Seven-hairpin glycosidases"/>
    <property type="match status" value="1"/>
</dbReference>
<evidence type="ECO:0000256" key="8">
    <source>
        <dbReference type="PIRSR" id="PIRSR601382-3"/>
    </source>
</evidence>
<dbReference type="AlphaFoldDB" id="A0A1X6P7F9"/>
<dbReference type="GO" id="GO:0000139">
    <property type="term" value="C:Golgi membrane"/>
    <property type="evidence" value="ECO:0007669"/>
    <property type="project" value="TreeGrafter"/>
</dbReference>
<protein>
    <recommendedName>
        <fullName evidence="9">alpha-1,2-Mannosidase</fullName>
        <ecNumber evidence="9">3.2.1.-</ecNumber>
    </recommendedName>
</protein>
<evidence type="ECO:0000256" key="5">
    <source>
        <dbReference type="ARBA" id="ARBA00023157"/>
    </source>
</evidence>
<dbReference type="InterPro" id="IPR050749">
    <property type="entry name" value="Glycosyl_Hydrolase_47"/>
</dbReference>
<keyword evidence="13" id="KW-1185">Reference proteome</keyword>
<organism evidence="12 13">
    <name type="scientific">Porphyra umbilicalis</name>
    <name type="common">Purple laver</name>
    <name type="synonym">Red alga</name>
    <dbReference type="NCBI Taxonomy" id="2786"/>
    <lineage>
        <taxon>Eukaryota</taxon>
        <taxon>Rhodophyta</taxon>
        <taxon>Bangiophyceae</taxon>
        <taxon>Bangiales</taxon>
        <taxon>Bangiaceae</taxon>
        <taxon>Porphyra</taxon>
    </lineage>
</organism>
<feature type="compositionally biased region" description="Low complexity" evidence="10">
    <location>
        <begin position="83"/>
        <end position="92"/>
    </location>
</feature>
<dbReference type="InterPro" id="IPR001382">
    <property type="entry name" value="Glyco_hydro_47"/>
</dbReference>
<evidence type="ECO:0000256" key="2">
    <source>
        <dbReference type="ARBA" id="ARBA00004922"/>
    </source>
</evidence>
<sequence>MSAGLRPAAVVAAAAVAVVVAVAAAATTSVATVSVPFIVNGLPGGCAACGCAVPDTQSRVFPLPTLLHPAPCGVAPAPPAVAAPKTRAPAAGAGAGPSEGDHPGRTAHPIGSFRYRAPPDGAEAAALPTTERTNLARRSAVRVATARVWSAYVAGAAGFDELRPLSGGGVDNLGGMVATAVDSLSTLLLMGLDAEAAAARTLIDTHLSVDRVGEVSVFETTIRVLGGLVSAYHMVGDALYLKRAVALATALAPAFSAPSGLPWPRCTLNATAPDGSGGSCRGHPTSGESALLAEVGSIQLELRALAHAAPSPLTARLREAAEGAIAVVRRVASTAGYGGLVPSHLSLADGRPTTNLLTSGAPADSYYEYLVKAWVQGGRTEAPYLAMWQRVLRGVLEGDVAYTSRKGDTLLRTVLTVAAGREGLTADDVSFLPRMDHFSCFFPGAILSALDTAADADERATWMELATRLTETCHNMYARSPSGLAGEQVRLAGADESWRMAGGYHLRPEAIEAYFHMYRATRDPIYREWTWEAFTALERHCTTPSGAVAALKVARSGRPVQDDLMHSFVLSETFKYAYLVFEEPDVLGEGWVFNTEAHPLLVTPALGEGGGLLPPMEGGTGPTAAPKDEL</sequence>
<dbReference type="Gene3D" id="1.50.10.10">
    <property type="match status" value="1"/>
</dbReference>
<dbReference type="Pfam" id="PF01532">
    <property type="entry name" value="Glyco_hydro_47"/>
    <property type="match status" value="1"/>
</dbReference>
<dbReference type="PRINTS" id="PR00747">
    <property type="entry name" value="GLYHDRLASE47"/>
</dbReference>
<dbReference type="InterPro" id="IPR012341">
    <property type="entry name" value="6hp_glycosidase-like_sf"/>
</dbReference>
<dbReference type="GO" id="GO:0005783">
    <property type="term" value="C:endoplasmic reticulum"/>
    <property type="evidence" value="ECO:0007669"/>
    <property type="project" value="TreeGrafter"/>
</dbReference>
<feature type="disulfide bond" evidence="8">
    <location>
        <begin position="440"/>
        <end position="473"/>
    </location>
</feature>
<proteinExistence type="inferred from homology"/>
<feature type="active site" evidence="6">
    <location>
        <position position="364"/>
    </location>
</feature>
<keyword evidence="7" id="KW-0479">Metal-binding</keyword>
<dbReference type="InterPro" id="IPR036026">
    <property type="entry name" value="Seven-hairpin_glycosidases"/>
</dbReference>
<evidence type="ECO:0000256" key="11">
    <source>
        <dbReference type="SAM" id="SignalP"/>
    </source>
</evidence>
<evidence type="ECO:0000256" key="1">
    <source>
        <dbReference type="ARBA" id="ARBA00001913"/>
    </source>
</evidence>
<evidence type="ECO:0000313" key="12">
    <source>
        <dbReference type="EMBL" id="OSX76685.1"/>
    </source>
</evidence>
<feature type="binding site" evidence="7">
    <location>
        <position position="595"/>
    </location>
    <ligand>
        <name>Ca(2+)</name>
        <dbReference type="ChEBI" id="CHEBI:29108"/>
    </ligand>
</feature>
<feature type="active site" evidence="6">
    <location>
        <position position="509"/>
    </location>
</feature>
<keyword evidence="9" id="KW-0326">Glycosidase</keyword>
<gene>
    <name evidence="12" type="ORF">BU14_0178s0001</name>
</gene>
<feature type="active site" description="Proton donor" evidence="6">
    <location>
        <position position="219"/>
    </location>
</feature>
<dbReference type="PANTHER" id="PTHR11742">
    <property type="entry name" value="MANNOSYL-OLIGOSACCHARIDE ALPHA-1,2-MANNOSIDASE-RELATED"/>
    <property type="match status" value="1"/>
</dbReference>
<dbReference type="PANTHER" id="PTHR11742:SF6">
    <property type="entry name" value="MANNOSYL-OLIGOSACCHARIDE ALPHA-1,2-MANNOSIDASE IA-RELATED"/>
    <property type="match status" value="1"/>
</dbReference>
<feature type="region of interest" description="Disordered" evidence="10">
    <location>
        <begin position="83"/>
        <end position="105"/>
    </location>
</feature>
<accession>A0A1X6P7F9</accession>
<keyword evidence="11" id="KW-0732">Signal</keyword>
<evidence type="ECO:0000256" key="7">
    <source>
        <dbReference type="PIRSR" id="PIRSR601382-2"/>
    </source>
</evidence>
<evidence type="ECO:0000256" key="3">
    <source>
        <dbReference type="ARBA" id="ARBA00007658"/>
    </source>
</evidence>
<feature type="chain" id="PRO_5013276290" description="alpha-1,2-Mannosidase" evidence="11">
    <location>
        <begin position="26"/>
        <end position="630"/>
    </location>
</feature>
<dbReference type="EMBL" id="KV918858">
    <property type="protein sequence ID" value="OSX76685.1"/>
    <property type="molecule type" value="Genomic_DNA"/>
</dbReference>
<evidence type="ECO:0000313" key="13">
    <source>
        <dbReference type="Proteomes" id="UP000218209"/>
    </source>
</evidence>
<feature type="active site" description="Proton donor" evidence="6">
    <location>
        <position position="487"/>
    </location>
</feature>
<dbReference type="GO" id="GO:0005509">
    <property type="term" value="F:calcium ion binding"/>
    <property type="evidence" value="ECO:0007669"/>
    <property type="project" value="InterPro"/>
</dbReference>
<evidence type="ECO:0000256" key="9">
    <source>
        <dbReference type="RuleBase" id="RU361193"/>
    </source>
</evidence>
<keyword evidence="4 9" id="KW-0378">Hydrolase</keyword>
<dbReference type="EC" id="3.2.1.-" evidence="9"/>
<dbReference type="Proteomes" id="UP000218209">
    <property type="component" value="Unassembled WGS sequence"/>
</dbReference>
<evidence type="ECO:0000256" key="4">
    <source>
        <dbReference type="ARBA" id="ARBA00022801"/>
    </source>
</evidence>
<dbReference type="GO" id="GO:0004571">
    <property type="term" value="F:mannosyl-oligosaccharide 1,2-alpha-mannosidase activity"/>
    <property type="evidence" value="ECO:0007669"/>
    <property type="project" value="InterPro"/>
</dbReference>